<dbReference type="InterPro" id="IPR000086">
    <property type="entry name" value="NUDIX_hydrolase_dom"/>
</dbReference>
<comment type="catalytic activity">
    <reaction evidence="10">
        <text>8-oxo-dGTP + H2O = 8-oxo-dGMP + diphosphate + H(+)</text>
        <dbReference type="Rhea" id="RHEA:31575"/>
        <dbReference type="ChEBI" id="CHEBI:15377"/>
        <dbReference type="ChEBI" id="CHEBI:15378"/>
        <dbReference type="ChEBI" id="CHEBI:33019"/>
        <dbReference type="ChEBI" id="CHEBI:63224"/>
        <dbReference type="ChEBI" id="CHEBI:77896"/>
        <dbReference type="EC" id="3.6.1.55"/>
    </reaction>
</comment>
<dbReference type="InterPro" id="IPR047127">
    <property type="entry name" value="MutT-like"/>
</dbReference>
<evidence type="ECO:0000256" key="7">
    <source>
        <dbReference type="ARBA" id="ARBA00022801"/>
    </source>
</evidence>
<dbReference type="Pfam" id="PF00293">
    <property type="entry name" value="NUDIX"/>
    <property type="match status" value="1"/>
</dbReference>
<dbReference type="PROSITE" id="PS51462">
    <property type="entry name" value="NUDIX"/>
    <property type="match status" value="1"/>
</dbReference>
<feature type="domain" description="Nudix hydrolase" evidence="12">
    <location>
        <begin position="2"/>
        <end position="128"/>
    </location>
</feature>
<dbReference type="EMBL" id="JAUSQW010000001">
    <property type="protein sequence ID" value="MDP9801062.1"/>
    <property type="molecule type" value="Genomic_DNA"/>
</dbReference>
<reference evidence="13 14" key="1">
    <citation type="submission" date="2023-07" db="EMBL/GenBank/DDBJ databases">
        <title>Sequencing the genomes of 1000 actinobacteria strains.</title>
        <authorList>
            <person name="Klenk H.-P."/>
        </authorList>
    </citation>
    <scope>NUCLEOTIDE SEQUENCE [LARGE SCALE GENOMIC DNA]</scope>
    <source>
        <strain evidence="13 14">DSM 102162</strain>
    </source>
</reference>
<comment type="caution">
    <text evidence="13">The sequence shown here is derived from an EMBL/GenBank/DDBJ whole genome shotgun (WGS) entry which is preliminary data.</text>
</comment>
<gene>
    <name evidence="13" type="ORF">J2S49_001138</name>
</gene>
<keyword evidence="3" id="KW-0515">Mutator protein</keyword>
<evidence type="ECO:0000259" key="12">
    <source>
        <dbReference type="PROSITE" id="PS51462"/>
    </source>
</evidence>
<dbReference type="CDD" id="cd03425">
    <property type="entry name" value="NUDIX_MutT_NudA_like"/>
    <property type="match status" value="1"/>
</dbReference>
<evidence type="ECO:0000256" key="1">
    <source>
        <dbReference type="ARBA" id="ARBA00001946"/>
    </source>
</evidence>
<dbReference type="InterPro" id="IPR020476">
    <property type="entry name" value="Nudix_hydrolase"/>
</dbReference>
<sequence length="129" mass="14208">MKTISVVGAVIERGERTFAAKRGPGRVTAGVWEFPGGKIEPGETPQEALTRELREELLVEACVGEYVATSVFTYDFGEVRLACYRVQIPDGSEPRLTEHTDAGWFTADELRELDWAPADVPIVEALLQA</sequence>
<dbReference type="PANTHER" id="PTHR47707">
    <property type="entry name" value="8-OXO-DGTP DIPHOSPHATASE"/>
    <property type="match status" value="1"/>
</dbReference>
<evidence type="ECO:0000256" key="11">
    <source>
        <dbReference type="ARBA" id="ARBA00038905"/>
    </source>
</evidence>
<keyword evidence="4" id="KW-0235">DNA replication</keyword>
<keyword evidence="7 13" id="KW-0378">Hydrolase</keyword>
<organism evidence="13 14">
    <name type="scientific">Arcanobacterium wilhelmae</name>
    <dbReference type="NCBI Taxonomy" id="1803177"/>
    <lineage>
        <taxon>Bacteria</taxon>
        <taxon>Bacillati</taxon>
        <taxon>Actinomycetota</taxon>
        <taxon>Actinomycetes</taxon>
        <taxon>Actinomycetales</taxon>
        <taxon>Actinomycetaceae</taxon>
        <taxon>Arcanobacterium</taxon>
    </lineage>
</organism>
<proteinExistence type="inferred from homology"/>
<dbReference type="EC" id="3.6.1.55" evidence="11"/>
<evidence type="ECO:0000256" key="8">
    <source>
        <dbReference type="ARBA" id="ARBA00022842"/>
    </source>
</evidence>
<evidence type="ECO:0000256" key="2">
    <source>
        <dbReference type="ARBA" id="ARBA00005582"/>
    </source>
</evidence>
<evidence type="ECO:0000313" key="14">
    <source>
        <dbReference type="Proteomes" id="UP001235966"/>
    </source>
</evidence>
<dbReference type="Proteomes" id="UP001235966">
    <property type="component" value="Unassembled WGS sequence"/>
</dbReference>
<evidence type="ECO:0000256" key="5">
    <source>
        <dbReference type="ARBA" id="ARBA00022723"/>
    </source>
</evidence>
<accession>A0ABT9NBL7</accession>
<name>A0ABT9NBL7_9ACTO</name>
<evidence type="ECO:0000256" key="6">
    <source>
        <dbReference type="ARBA" id="ARBA00022763"/>
    </source>
</evidence>
<keyword evidence="9" id="KW-0234">DNA repair</keyword>
<keyword evidence="8" id="KW-0460">Magnesium</keyword>
<evidence type="ECO:0000256" key="4">
    <source>
        <dbReference type="ARBA" id="ARBA00022705"/>
    </source>
</evidence>
<evidence type="ECO:0000256" key="10">
    <source>
        <dbReference type="ARBA" id="ARBA00035861"/>
    </source>
</evidence>
<evidence type="ECO:0000256" key="9">
    <source>
        <dbReference type="ARBA" id="ARBA00023204"/>
    </source>
</evidence>
<keyword evidence="14" id="KW-1185">Reference proteome</keyword>
<evidence type="ECO:0000256" key="3">
    <source>
        <dbReference type="ARBA" id="ARBA00022457"/>
    </source>
</evidence>
<keyword evidence="5" id="KW-0479">Metal-binding</keyword>
<dbReference type="PANTHER" id="PTHR47707:SF1">
    <property type="entry name" value="NUDIX HYDROLASE FAMILY PROTEIN"/>
    <property type="match status" value="1"/>
</dbReference>
<comment type="similarity">
    <text evidence="2">Belongs to the Nudix hydrolase family.</text>
</comment>
<keyword evidence="6" id="KW-0227">DNA damage</keyword>
<dbReference type="InterPro" id="IPR015797">
    <property type="entry name" value="NUDIX_hydrolase-like_dom_sf"/>
</dbReference>
<dbReference type="RefSeq" id="WP_278058720.1">
    <property type="nucleotide sequence ID" value="NZ_CP121247.1"/>
</dbReference>
<dbReference type="PRINTS" id="PR00502">
    <property type="entry name" value="NUDIXFAMILY"/>
</dbReference>
<dbReference type="SUPFAM" id="SSF55811">
    <property type="entry name" value="Nudix"/>
    <property type="match status" value="1"/>
</dbReference>
<evidence type="ECO:0000313" key="13">
    <source>
        <dbReference type="EMBL" id="MDP9801062.1"/>
    </source>
</evidence>
<protein>
    <recommendedName>
        <fullName evidence="11">8-oxo-dGTP diphosphatase</fullName>
        <ecNumber evidence="11">3.6.1.55</ecNumber>
    </recommendedName>
</protein>
<dbReference type="GO" id="GO:0035539">
    <property type="term" value="F:8-oxo-7,8-dihydrodeoxyguanosine triphosphate pyrophosphatase activity"/>
    <property type="evidence" value="ECO:0007669"/>
    <property type="project" value="UniProtKB-EC"/>
</dbReference>
<comment type="cofactor">
    <cofactor evidence="1">
        <name>Mg(2+)</name>
        <dbReference type="ChEBI" id="CHEBI:18420"/>
    </cofactor>
</comment>
<dbReference type="Gene3D" id="3.90.79.10">
    <property type="entry name" value="Nucleoside Triphosphate Pyrophosphohydrolase"/>
    <property type="match status" value="1"/>
</dbReference>